<organism evidence="7 8">
    <name type="scientific">Rapidithrix thailandica</name>
    <dbReference type="NCBI Taxonomy" id="413964"/>
    <lineage>
        <taxon>Bacteria</taxon>
        <taxon>Pseudomonadati</taxon>
        <taxon>Bacteroidota</taxon>
        <taxon>Cytophagia</taxon>
        <taxon>Cytophagales</taxon>
        <taxon>Flammeovirgaceae</taxon>
        <taxon>Rapidithrix</taxon>
    </lineage>
</organism>
<feature type="transmembrane region" description="Helical" evidence="6">
    <location>
        <begin position="161"/>
        <end position="182"/>
    </location>
</feature>
<keyword evidence="8" id="KW-1185">Reference proteome</keyword>
<feature type="transmembrane region" description="Helical" evidence="6">
    <location>
        <begin position="12"/>
        <end position="37"/>
    </location>
</feature>
<keyword evidence="2 6" id="KW-0812">Transmembrane</keyword>
<keyword evidence="4 6" id="KW-0472">Membrane</keyword>
<keyword evidence="5" id="KW-0862">Zinc</keyword>
<feature type="transmembrane region" description="Helical" evidence="6">
    <location>
        <begin position="134"/>
        <end position="155"/>
    </location>
</feature>
<evidence type="ECO:0000313" key="8">
    <source>
        <dbReference type="Proteomes" id="UP001403385"/>
    </source>
</evidence>
<name>A0AAW9S249_9BACT</name>
<feature type="transmembrane region" description="Helical" evidence="6">
    <location>
        <begin position="194"/>
        <end position="211"/>
    </location>
</feature>
<dbReference type="InterPro" id="IPR004254">
    <property type="entry name" value="AdipoR/HlyIII-related"/>
</dbReference>
<dbReference type="Proteomes" id="UP001403385">
    <property type="component" value="Unassembled WGS sequence"/>
</dbReference>
<dbReference type="RefSeq" id="WP_346819787.1">
    <property type="nucleotide sequence ID" value="NZ_JBDKWZ010000002.1"/>
</dbReference>
<dbReference type="PANTHER" id="PTHR20855:SF3">
    <property type="entry name" value="LD03007P"/>
    <property type="match status" value="1"/>
</dbReference>
<dbReference type="GO" id="GO:0046872">
    <property type="term" value="F:metal ion binding"/>
    <property type="evidence" value="ECO:0007669"/>
    <property type="project" value="UniProtKB-KW"/>
</dbReference>
<keyword evidence="3 6" id="KW-1133">Transmembrane helix</keyword>
<comment type="caution">
    <text evidence="7">The sequence shown here is derived from an EMBL/GenBank/DDBJ whole genome shotgun (WGS) entry which is preliminary data.</text>
</comment>
<dbReference type="EMBL" id="JBDKWZ010000002">
    <property type="protein sequence ID" value="MEN7546999.1"/>
    <property type="molecule type" value="Genomic_DNA"/>
</dbReference>
<gene>
    <name evidence="7" type="ORF">AAG747_03720</name>
</gene>
<accession>A0AAW9S249</accession>
<dbReference type="AlphaFoldDB" id="A0AAW9S249"/>
<evidence type="ECO:0000256" key="5">
    <source>
        <dbReference type="PIRSR" id="PIRSR604254-1"/>
    </source>
</evidence>
<feature type="transmembrane region" description="Helical" evidence="6">
    <location>
        <begin position="43"/>
        <end position="63"/>
    </location>
</feature>
<feature type="binding site" evidence="5">
    <location>
        <position position="193"/>
    </location>
    <ligand>
        <name>Zn(2+)</name>
        <dbReference type="ChEBI" id="CHEBI:29105"/>
    </ligand>
</feature>
<evidence type="ECO:0000313" key="7">
    <source>
        <dbReference type="EMBL" id="MEN7546999.1"/>
    </source>
</evidence>
<proteinExistence type="predicted"/>
<evidence type="ECO:0000256" key="2">
    <source>
        <dbReference type="ARBA" id="ARBA00022692"/>
    </source>
</evidence>
<evidence type="ECO:0000256" key="1">
    <source>
        <dbReference type="ARBA" id="ARBA00004141"/>
    </source>
</evidence>
<dbReference type="GO" id="GO:0016020">
    <property type="term" value="C:membrane"/>
    <property type="evidence" value="ECO:0007669"/>
    <property type="project" value="UniProtKB-SubCell"/>
</dbReference>
<comment type="subcellular location">
    <subcellularLocation>
        <location evidence="1">Membrane</location>
        <topology evidence="1">Multi-pass membrane protein</topology>
    </subcellularLocation>
</comment>
<feature type="transmembrane region" description="Helical" evidence="6">
    <location>
        <begin position="109"/>
        <end position="127"/>
    </location>
</feature>
<feature type="transmembrane region" description="Helical" evidence="6">
    <location>
        <begin position="84"/>
        <end position="103"/>
    </location>
</feature>
<feature type="binding site" evidence="5">
    <location>
        <position position="189"/>
    </location>
    <ligand>
        <name>Zn(2+)</name>
        <dbReference type="ChEBI" id="CHEBI:29105"/>
    </ligand>
</feature>
<protein>
    <submittedName>
        <fullName evidence="7">Hemolysin III family protein</fullName>
    </submittedName>
</protein>
<evidence type="ECO:0000256" key="4">
    <source>
        <dbReference type="ARBA" id="ARBA00023136"/>
    </source>
</evidence>
<dbReference type="PANTHER" id="PTHR20855">
    <property type="entry name" value="ADIPOR/PROGESTIN RECEPTOR-RELATED"/>
    <property type="match status" value="1"/>
</dbReference>
<evidence type="ECO:0000256" key="3">
    <source>
        <dbReference type="ARBA" id="ARBA00022989"/>
    </source>
</evidence>
<evidence type="ECO:0000256" key="6">
    <source>
        <dbReference type="SAM" id="Phobius"/>
    </source>
</evidence>
<feature type="binding site" evidence="5">
    <location>
        <position position="67"/>
    </location>
    <ligand>
        <name>Zn(2+)</name>
        <dbReference type="ChEBI" id="CHEBI:29105"/>
    </ligand>
</feature>
<reference evidence="7 8" key="1">
    <citation type="submission" date="2024-04" db="EMBL/GenBank/DDBJ databases">
        <title>Novel genus in family Flammeovirgaceae.</title>
        <authorList>
            <person name="Nguyen T.H."/>
            <person name="Vuong T.Q."/>
            <person name="Le H."/>
            <person name="Kim S.-G."/>
        </authorList>
    </citation>
    <scope>NUCLEOTIDE SEQUENCE [LARGE SCALE GENOMIC DNA]</scope>
    <source>
        <strain evidence="7 8">JCM 23209</strain>
    </source>
</reference>
<sequence>MQQNTYSVKQELANSLTHGLGLLLILGSMPVLFHLAMRASLGLSQWLALVVYELSLLMVYTSSTLYHAVRKEKVKKGLKIWDHISIYFLIAGTTTFFVIQYIQPPVSVYFLWVQWILVIAGMVFKLFYTGKFRVLSTCLYLGLGLSSLGIIRSLWESMPADIFIGAMAGAGFYCAGVVFYLWQRLYYHHAIWHLFVLAGSLCHFLAVWVSLV</sequence>
<dbReference type="Pfam" id="PF03006">
    <property type="entry name" value="HlyIII"/>
    <property type="match status" value="1"/>
</dbReference>
<keyword evidence="5" id="KW-0479">Metal-binding</keyword>